<gene>
    <name evidence="1" type="ORF">HPBE_LOCUS22805</name>
</gene>
<evidence type="ECO:0000313" key="1">
    <source>
        <dbReference type="EMBL" id="VDP34804.1"/>
    </source>
</evidence>
<accession>A0A183GJF9</accession>
<keyword evidence="2" id="KW-1185">Reference proteome</keyword>
<dbReference type="WBParaSite" id="HPBE_0002280801-mRNA-1">
    <property type="protein sequence ID" value="HPBE_0002280801-mRNA-1"/>
    <property type="gene ID" value="HPBE_0002280801"/>
</dbReference>
<accession>A0A3P8DRX8</accession>
<name>A0A183GJF9_HELPZ</name>
<dbReference type="Proteomes" id="UP000050761">
    <property type="component" value="Unassembled WGS sequence"/>
</dbReference>
<reference evidence="1 2" key="1">
    <citation type="submission" date="2018-11" db="EMBL/GenBank/DDBJ databases">
        <authorList>
            <consortium name="Pathogen Informatics"/>
        </authorList>
    </citation>
    <scope>NUCLEOTIDE SEQUENCE [LARGE SCALE GENOMIC DNA]</scope>
</reference>
<protein>
    <submittedName>
        <fullName evidence="3">Peptidase A2 domain-containing protein</fullName>
    </submittedName>
</protein>
<reference evidence="3" key="2">
    <citation type="submission" date="2019-09" db="UniProtKB">
        <authorList>
            <consortium name="WormBaseParasite"/>
        </authorList>
    </citation>
    <scope>IDENTIFICATION</scope>
</reference>
<dbReference type="OrthoDB" id="5851400at2759"/>
<evidence type="ECO:0000313" key="2">
    <source>
        <dbReference type="Proteomes" id="UP000050761"/>
    </source>
</evidence>
<dbReference type="AlphaFoldDB" id="A0A183GJF9"/>
<evidence type="ECO:0000313" key="3">
    <source>
        <dbReference type="WBParaSite" id="HPBE_0002280801-mRNA-1"/>
    </source>
</evidence>
<dbReference type="EMBL" id="UZAH01034374">
    <property type="protein sequence ID" value="VDP34804.1"/>
    <property type="molecule type" value="Genomic_DNA"/>
</dbReference>
<proteinExistence type="predicted"/>
<organism evidence="2 3">
    <name type="scientific">Heligmosomoides polygyrus</name>
    <name type="common">Parasitic roundworm</name>
    <dbReference type="NCBI Taxonomy" id="6339"/>
    <lineage>
        <taxon>Eukaryota</taxon>
        <taxon>Metazoa</taxon>
        <taxon>Ecdysozoa</taxon>
        <taxon>Nematoda</taxon>
        <taxon>Chromadorea</taxon>
        <taxon>Rhabditida</taxon>
        <taxon>Rhabditina</taxon>
        <taxon>Rhabditomorpha</taxon>
        <taxon>Strongyloidea</taxon>
        <taxon>Heligmosomidae</taxon>
        <taxon>Heligmosomoides</taxon>
    </lineage>
</organism>
<sequence length="141" mass="15506">MYLVKRRKRQIMEEEPSSAANVGRTATMLPRAVPKCPQGMSLLAKQGKVKRGRNREPSTDRAMFTFVKEWCGALRAQSKGDIHEFGAVGKPTLFNAVIFGIEVEALMDTGSVISILPAGLLKIAKSRGFDINKEVELVSND</sequence>